<accession>A0A6P4J3Y3</accession>
<sequence>MAASEQLEEVEVDSTRALIHHWRVFRISGLHPPDGNTWWGRHYRIYSAVWNLIFHICLSVSFGVNFLLSNSLETFCESLCVAMPHTLYMLKMVNVERMRPQMLHSHRVLRCLDKRLSSEQERSIIREGVARAEYINVQTGRGFASVVIIGILYIAMSSERTLMYPSWVPWNWQSGSTSVFLATVIAHTLALGENAMTVHNLSIYPGTYLILLSVHTKALALRVSRLGHDSHQTREETHQLLIGCIRDHQTILQLFQLLERSLSMTCFLQFFCTACIQCTICYFLIFERIGMMRFLNLVALLGGLTTETLLLCYTAELVCQEGDNLLAAGYNCNWLEQSVHFRRMLVLMLLRCQKPLILVAGIVVPVRMRTFLVVCKGAYTMLTLLNEMRKSEY</sequence>
<keyword evidence="4 10" id="KW-0812">Transmembrane</keyword>
<keyword evidence="7 10" id="KW-0472">Membrane</keyword>
<feature type="transmembrane region" description="Helical" evidence="10">
    <location>
        <begin position="344"/>
        <end position="364"/>
    </location>
</feature>
<evidence type="ECO:0000256" key="6">
    <source>
        <dbReference type="ARBA" id="ARBA00022989"/>
    </source>
</evidence>
<dbReference type="Pfam" id="PF02949">
    <property type="entry name" value="7tm_6"/>
    <property type="match status" value="1"/>
</dbReference>
<keyword evidence="6 10" id="KW-1133">Transmembrane helix</keyword>
<dbReference type="OrthoDB" id="6604226at2759"/>
<dbReference type="PANTHER" id="PTHR21137:SF35">
    <property type="entry name" value="ODORANT RECEPTOR 19A-RELATED"/>
    <property type="match status" value="1"/>
</dbReference>
<keyword evidence="11" id="KW-1185">Reference proteome</keyword>
<dbReference type="RefSeq" id="XP_017030054.1">
    <property type="nucleotide sequence ID" value="XM_017174565.1"/>
</dbReference>
<dbReference type="AlphaFoldDB" id="A0A6P4J3Y3"/>
<dbReference type="Proteomes" id="UP001652661">
    <property type="component" value="Chromosome X"/>
</dbReference>
<comment type="caution">
    <text evidence="10">Lacks conserved residue(s) required for the propagation of feature annotation.</text>
</comment>
<evidence type="ECO:0000256" key="1">
    <source>
        <dbReference type="ARBA" id="ARBA00004651"/>
    </source>
</evidence>
<evidence type="ECO:0000256" key="9">
    <source>
        <dbReference type="ARBA" id="ARBA00023224"/>
    </source>
</evidence>
<evidence type="ECO:0000256" key="8">
    <source>
        <dbReference type="ARBA" id="ARBA00023170"/>
    </source>
</evidence>
<evidence type="ECO:0000313" key="12">
    <source>
        <dbReference type="RefSeq" id="XP_017030054.1"/>
    </source>
</evidence>
<evidence type="ECO:0000256" key="3">
    <source>
        <dbReference type="ARBA" id="ARBA00022606"/>
    </source>
</evidence>
<feature type="transmembrane region" description="Helical" evidence="10">
    <location>
        <begin position="262"/>
        <end position="285"/>
    </location>
</feature>
<reference evidence="12" key="1">
    <citation type="submission" date="2025-08" db="UniProtKB">
        <authorList>
            <consortium name="RefSeq"/>
        </authorList>
    </citation>
    <scope>IDENTIFICATION</scope>
    <source>
        <strain evidence="12">14028-0561.14</strain>
        <tissue evidence="12">Whole fly</tissue>
    </source>
</reference>
<gene>
    <name evidence="12" type="primary">LOC108079999</name>
</gene>
<dbReference type="OMA" id="CYASEQV"/>
<evidence type="ECO:0000256" key="4">
    <source>
        <dbReference type="ARBA" id="ARBA00022692"/>
    </source>
</evidence>
<feature type="transmembrane region" description="Helical" evidence="10">
    <location>
        <begin position="203"/>
        <end position="221"/>
    </location>
</feature>
<dbReference type="GO" id="GO:0005886">
    <property type="term" value="C:plasma membrane"/>
    <property type="evidence" value="ECO:0007669"/>
    <property type="project" value="UniProtKB-SubCell"/>
</dbReference>
<feature type="transmembrane region" description="Helical" evidence="10">
    <location>
        <begin position="48"/>
        <end position="68"/>
    </location>
</feature>
<evidence type="ECO:0000256" key="10">
    <source>
        <dbReference type="RuleBase" id="RU351113"/>
    </source>
</evidence>
<feature type="transmembrane region" description="Helical" evidence="10">
    <location>
        <begin position="170"/>
        <end position="191"/>
    </location>
</feature>
<protein>
    <recommendedName>
        <fullName evidence="10">Odorant receptor</fullName>
    </recommendedName>
</protein>
<keyword evidence="2" id="KW-1003">Cell membrane</keyword>
<evidence type="ECO:0000256" key="7">
    <source>
        <dbReference type="ARBA" id="ARBA00023136"/>
    </source>
</evidence>
<organism evidence="11 12">
    <name type="scientific">Drosophila kikkawai</name>
    <name type="common">Fruit fly</name>
    <dbReference type="NCBI Taxonomy" id="30033"/>
    <lineage>
        <taxon>Eukaryota</taxon>
        <taxon>Metazoa</taxon>
        <taxon>Ecdysozoa</taxon>
        <taxon>Arthropoda</taxon>
        <taxon>Hexapoda</taxon>
        <taxon>Insecta</taxon>
        <taxon>Pterygota</taxon>
        <taxon>Neoptera</taxon>
        <taxon>Endopterygota</taxon>
        <taxon>Diptera</taxon>
        <taxon>Brachycera</taxon>
        <taxon>Muscomorpha</taxon>
        <taxon>Ephydroidea</taxon>
        <taxon>Drosophilidae</taxon>
        <taxon>Drosophila</taxon>
        <taxon>Sophophora</taxon>
    </lineage>
</organism>
<evidence type="ECO:0000256" key="2">
    <source>
        <dbReference type="ARBA" id="ARBA00022475"/>
    </source>
</evidence>
<evidence type="ECO:0000256" key="5">
    <source>
        <dbReference type="ARBA" id="ARBA00022725"/>
    </source>
</evidence>
<dbReference type="GO" id="GO:0007165">
    <property type="term" value="P:signal transduction"/>
    <property type="evidence" value="ECO:0007669"/>
    <property type="project" value="UniProtKB-KW"/>
</dbReference>
<keyword evidence="3 10" id="KW-0716">Sensory transduction</keyword>
<name>A0A6P4J3Y3_DROKI</name>
<dbReference type="InterPro" id="IPR004117">
    <property type="entry name" value="7tm6_olfct_rcpt"/>
</dbReference>
<evidence type="ECO:0000313" key="11">
    <source>
        <dbReference type="Proteomes" id="UP001652661"/>
    </source>
</evidence>
<dbReference type="PANTHER" id="PTHR21137">
    <property type="entry name" value="ODORANT RECEPTOR"/>
    <property type="match status" value="1"/>
</dbReference>
<dbReference type="GeneID" id="108079999"/>
<dbReference type="GO" id="GO:0005549">
    <property type="term" value="F:odorant binding"/>
    <property type="evidence" value="ECO:0007669"/>
    <property type="project" value="InterPro"/>
</dbReference>
<proteinExistence type="inferred from homology"/>
<keyword evidence="8 10" id="KW-0675">Receptor</keyword>
<dbReference type="GO" id="GO:0004984">
    <property type="term" value="F:olfactory receptor activity"/>
    <property type="evidence" value="ECO:0007669"/>
    <property type="project" value="InterPro"/>
</dbReference>
<keyword evidence="5 10" id="KW-0552">Olfaction</keyword>
<keyword evidence="9 10" id="KW-0807">Transducer</keyword>
<comment type="similarity">
    <text evidence="10">Belongs to the insect chemoreceptor superfamily. Heteromeric odorant receptor channel (TC 1.A.69) family.</text>
</comment>
<feature type="transmembrane region" description="Helical" evidence="10">
    <location>
        <begin position="140"/>
        <end position="158"/>
    </location>
</feature>
<comment type="subcellular location">
    <subcellularLocation>
        <location evidence="1 10">Cell membrane</location>
        <topology evidence="1 10">Multi-pass membrane protein</topology>
    </subcellularLocation>
</comment>